<name>X2JN19_9CAUD</name>
<organism evidence="1 2">
    <name type="scientific">Bacillus phage Bcp1</name>
    <dbReference type="NCBI Taxonomy" id="584892"/>
    <lineage>
        <taxon>Viruses</taxon>
        <taxon>Duplodnaviria</taxon>
        <taxon>Heunggongvirae</taxon>
        <taxon>Uroviricota</taxon>
        <taxon>Caudoviricetes</taxon>
        <taxon>Herelleviridae</taxon>
        <taxon>Bastillevirinae</taxon>
        <taxon>Caeruleovirus</taxon>
        <taxon>Caeruleovirus Bcp1</taxon>
    </lineage>
</organism>
<dbReference type="KEGG" id="vg:19487222"/>
<dbReference type="GeneID" id="19487222"/>
<sequence length="108" mass="12312">MSSDMGVCNFCDETFSRCGDFTSCDCGKSWCDYSCAEVDGFRVEGDGYTPLGSSWEQETSCDYCRKEDHDDDVLLEYALELLGITRHKLVDKYNESRITTVDTIIEKR</sequence>
<dbReference type="OrthoDB" id="24717at10239"/>
<proteinExistence type="predicted"/>
<keyword evidence="2" id="KW-1185">Reference proteome</keyword>
<dbReference type="RefSeq" id="YP_009031296.1">
    <property type="nucleotide sequence ID" value="NC_024137.1"/>
</dbReference>
<dbReference type="Proteomes" id="UP000019744">
    <property type="component" value="Segment"/>
</dbReference>
<reference evidence="1 2" key="1">
    <citation type="journal article" date="2014" name="Genome Announc.">
        <title>Complete Genome Sequence of Bacillus cereus Sensu Lato Bacteriophage Bcp1.</title>
        <authorList>
            <person name="Schuch R."/>
            <person name="Pelzek A.J."/>
            <person name="Fazzini M.M."/>
            <person name="Nelson D.C."/>
            <person name="Fischetti V.A."/>
        </authorList>
    </citation>
    <scope>NUCLEOTIDE SEQUENCE [LARGE SCALE GENOMIC DNA]</scope>
</reference>
<evidence type="ECO:0000313" key="1">
    <source>
        <dbReference type="EMBL" id="AHN66493.1"/>
    </source>
</evidence>
<protein>
    <submittedName>
        <fullName evidence="1">Uncharacterized protein</fullName>
    </submittedName>
</protein>
<evidence type="ECO:0000313" key="2">
    <source>
        <dbReference type="Proteomes" id="UP000019744"/>
    </source>
</evidence>
<accession>X2JN19</accession>
<gene>
    <name evidence="1" type="ORF">Bcp1_016</name>
</gene>
<dbReference type="EMBL" id="KJ451625">
    <property type="protein sequence ID" value="AHN66493.1"/>
    <property type="molecule type" value="Genomic_DNA"/>
</dbReference>